<accession>A0ABC8TFK1</accession>
<evidence type="ECO:0000313" key="2">
    <source>
        <dbReference type="Proteomes" id="UP001642360"/>
    </source>
</evidence>
<dbReference type="Proteomes" id="UP001642360">
    <property type="component" value="Unassembled WGS sequence"/>
</dbReference>
<dbReference type="AlphaFoldDB" id="A0ABC8TFK1"/>
<comment type="caution">
    <text evidence="1">The sequence shown here is derived from an EMBL/GenBank/DDBJ whole genome shotgun (WGS) entry which is preliminary data.</text>
</comment>
<proteinExistence type="predicted"/>
<reference evidence="1 2" key="1">
    <citation type="submission" date="2024-02" db="EMBL/GenBank/DDBJ databases">
        <authorList>
            <person name="Vignale AGUSTIN F."/>
            <person name="Sosa J E."/>
            <person name="Modenutti C."/>
        </authorList>
    </citation>
    <scope>NUCLEOTIDE SEQUENCE [LARGE SCALE GENOMIC DNA]</scope>
</reference>
<protein>
    <submittedName>
        <fullName evidence="1">Uncharacterized protein</fullName>
    </submittedName>
</protein>
<dbReference type="EMBL" id="CAUOFW020005035">
    <property type="protein sequence ID" value="CAK9168212.1"/>
    <property type="molecule type" value="Genomic_DNA"/>
</dbReference>
<evidence type="ECO:0000313" key="1">
    <source>
        <dbReference type="EMBL" id="CAK9168212.1"/>
    </source>
</evidence>
<name>A0ABC8TFK1_9AQUA</name>
<sequence length="66" mass="7331">MINTSISVNRLLNSVIACKKLENDLNDMISSQYVSYRTIEVFMGLKRPNSLVKSSCSHGVAQSIPK</sequence>
<gene>
    <name evidence="1" type="ORF">ILEXP_LOCUS37553</name>
</gene>
<organism evidence="1 2">
    <name type="scientific">Ilex paraguariensis</name>
    <name type="common">yerba mate</name>
    <dbReference type="NCBI Taxonomy" id="185542"/>
    <lineage>
        <taxon>Eukaryota</taxon>
        <taxon>Viridiplantae</taxon>
        <taxon>Streptophyta</taxon>
        <taxon>Embryophyta</taxon>
        <taxon>Tracheophyta</taxon>
        <taxon>Spermatophyta</taxon>
        <taxon>Magnoliopsida</taxon>
        <taxon>eudicotyledons</taxon>
        <taxon>Gunneridae</taxon>
        <taxon>Pentapetalae</taxon>
        <taxon>asterids</taxon>
        <taxon>campanulids</taxon>
        <taxon>Aquifoliales</taxon>
        <taxon>Aquifoliaceae</taxon>
        <taxon>Ilex</taxon>
    </lineage>
</organism>
<keyword evidence="2" id="KW-1185">Reference proteome</keyword>